<reference evidence="4" key="1">
    <citation type="submission" date="2019-06" db="EMBL/GenBank/DDBJ databases">
        <authorList>
            <person name="Zheng W."/>
        </authorList>
    </citation>
    <scope>NUCLEOTIDE SEQUENCE</scope>
    <source>
        <strain evidence="4">QDHG01</strain>
    </source>
</reference>
<feature type="region of interest" description="Disordered" evidence="3">
    <location>
        <begin position="84"/>
        <end position="112"/>
    </location>
</feature>
<dbReference type="PANTHER" id="PTHR24111">
    <property type="entry name" value="LEUCINE-RICH REPEAT-CONTAINING PROTEIN 34"/>
    <property type="match status" value="1"/>
</dbReference>
<comment type="caution">
    <text evidence="4">The sequence shown here is derived from an EMBL/GenBank/DDBJ whole genome shotgun (WGS) entry which is preliminary data.</text>
</comment>
<keyword evidence="1" id="KW-0677">Repeat</keyword>
<dbReference type="SUPFAM" id="SSF52047">
    <property type="entry name" value="RNI-like"/>
    <property type="match status" value="1"/>
</dbReference>
<accession>A0A8J8NGH7</accession>
<feature type="compositionally biased region" description="Basic residues" evidence="3">
    <location>
        <begin position="1007"/>
        <end position="1026"/>
    </location>
</feature>
<dbReference type="Pfam" id="PF13516">
    <property type="entry name" value="LRR_6"/>
    <property type="match status" value="7"/>
</dbReference>
<keyword evidence="2" id="KW-0175">Coiled coil</keyword>
<dbReference type="EMBL" id="RRYP01017216">
    <property type="protein sequence ID" value="TNV74264.1"/>
    <property type="molecule type" value="Genomic_DNA"/>
</dbReference>
<protein>
    <recommendedName>
        <fullName evidence="6">Leucine Rich Repeat family protein</fullName>
    </recommendedName>
</protein>
<organism evidence="4 5">
    <name type="scientific">Halteria grandinella</name>
    <dbReference type="NCBI Taxonomy" id="5974"/>
    <lineage>
        <taxon>Eukaryota</taxon>
        <taxon>Sar</taxon>
        <taxon>Alveolata</taxon>
        <taxon>Ciliophora</taxon>
        <taxon>Intramacronucleata</taxon>
        <taxon>Spirotrichea</taxon>
        <taxon>Stichotrichia</taxon>
        <taxon>Sporadotrichida</taxon>
        <taxon>Halteriidae</taxon>
        <taxon>Halteria</taxon>
    </lineage>
</organism>
<evidence type="ECO:0000256" key="2">
    <source>
        <dbReference type="SAM" id="Coils"/>
    </source>
</evidence>
<feature type="compositionally biased region" description="Polar residues" evidence="3">
    <location>
        <begin position="84"/>
        <end position="99"/>
    </location>
</feature>
<feature type="compositionally biased region" description="Basic and acidic residues" evidence="3">
    <location>
        <begin position="996"/>
        <end position="1006"/>
    </location>
</feature>
<dbReference type="OrthoDB" id="291889at2759"/>
<dbReference type="InterPro" id="IPR032675">
    <property type="entry name" value="LRR_dom_sf"/>
</dbReference>
<dbReference type="InterPro" id="IPR052201">
    <property type="entry name" value="LRR-containing_regulator"/>
</dbReference>
<evidence type="ECO:0008006" key="6">
    <source>
        <dbReference type="Google" id="ProtNLM"/>
    </source>
</evidence>
<dbReference type="PANTHER" id="PTHR24111:SF0">
    <property type="entry name" value="LEUCINE-RICH REPEAT-CONTAINING PROTEIN"/>
    <property type="match status" value="1"/>
</dbReference>
<dbReference type="Gene3D" id="3.80.10.10">
    <property type="entry name" value="Ribonuclease Inhibitor"/>
    <property type="match status" value="4"/>
</dbReference>
<keyword evidence="5" id="KW-1185">Reference proteome</keyword>
<evidence type="ECO:0000256" key="3">
    <source>
        <dbReference type="SAM" id="MobiDB-lite"/>
    </source>
</evidence>
<dbReference type="Proteomes" id="UP000785679">
    <property type="component" value="Unassembled WGS sequence"/>
</dbReference>
<evidence type="ECO:0000256" key="1">
    <source>
        <dbReference type="ARBA" id="ARBA00022737"/>
    </source>
</evidence>
<feature type="region of interest" description="Disordered" evidence="3">
    <location>
        <begin position="996"/>
        <end position="1026"/>
    </location>
</feature>
<dbReference type="SMART" id="SM00368">
    <property type="entry name" value="LRR_RI"/>
    <property type="match status" value="8"/>
</dbReference>
<evidence type="ECO:0000313" key="4">
    <source>
        <dbReference type="EMBL" id="TNV74264.1"/>
    </source>
</evidence>
<feature type="coiled-coil region" evidence="2">
    <location>
        <begin position="848"/>
        <end position="946"/>
    </location>
</feature>
<evidence type="ECO:0000313" key="5">
    <source>
        <dbReference type="Proteomes" id="UP000785679"/>
    </source>
</evidence>
<proteinExistence type="predicted"/>
<sequence length="1026" mass="116826">MASKLQILPQGAFKSTRVSIPSTSQSAFRLQKRPLLPQMGEGTPQVQQTTKNLNNSTTGKLIDFDFTPMASQKKSSILNASFNNMKSIPSQNGDQTPQEYSVRDGPQNQSQYGKKISSFKRAKMRALAGDFHDQNGLVIDEFDDNGLMDEVTSSTFMMRKNSQPFRFTKTRVPVNLMQEFVNEGIAYDSHGPVKPNNNLRQKLSVATSHTVKRRSIHVSPASVGPTKIPLGLYRQITHAHKDSSPSIINPYTNSQTPNHLIKSSILNTDIKIVSPEVYTFRKEKDFSPRPITQLAMTAGNSQFQSYFHQSMGSHSPSLIGGNSMVLNGISQENIREKINRSDAISMAQHQFYQIQGARKQKLHPQKVDLNNLDVEQTITDDVASKLYDARCQDNDVQPTDNQRESFIQFIRQKCIDGKLYLSDMALGYKCAELICSILMDPDFYISYLDLRKNPLGDDGAIVLMHAIKRSQSLIYLDISSCNMTQVGATRLLRSLRSNESLQHLALSNTEGQLKNQFGFRVLENLIPLFQANCFIQFLDLSNNRVTDIGFKLLCKALKGNATVTYLNLEYCDISAKSEEEFATLFSSMKVLADLNMSRNKIADKGVIALSKALIHNATSMLWRLNLASCEIKGEGTKRLLCDLRHNKKLMTLILDNNEFDDDTLFTVFIEAISLNKHLIKLSLSNCELHDGRIQHVIDALSVNRTLQHLVLSMNKLSSKAMFKFRETFEEHGKMLSIRHLDLSSNQIDDDGGVALIQAVYNKDCIETLNLRNNLVNEQTAFALCHYVDTRGLRLTKIDLSMNRAIPKRILEELNFSIQRNSDRTDRIKDSFMKMFRNICRKQDMAGELIEAQDQRRTVLKKIMAAKEKNSQKELELFQFKQEANMEEENLELLKVKLEKNIFDKGLDYEELGVLYEKLEKDKIQQIEQWQRKLDEVRVDNVKLTEQKLMVDRSIMVHPKSKKKEIIQLQGELKLALQQEHELEALIAKQEAELGEHHAHLVPEHLRPGSKHHSSKAGHKKKKKHIE</sequence>
<gene>
    <name evidence="4" type="ORF">FGO68_gene15155</name>
</gene>
<name>A0A8J8NGH7_HALGN</name>
<dbReference type="InterPro" id="IPR001611">
    <property type="entry name" value="Leu-rich_rpt"/>
</dbReference>
<dbReference type="AlphaFoldDB" id="A0A8J8NGH7"/>